<gene>
    <name evidence="1" type="ORF">WA1_13210</name>
</gene>
<comment type="caution">
    <text evidence="1">The sequence shown here is derived from an EMBL/GenBank/DDBJ whole genome shotgun (WGS) entry which is preliminary data.</text>
</comment>
<evidence type="ECO:0000313" key="1">
    <source>
        <dbReference type="EMBL" id="KYC43054.1"/>
    </source>
</evidence>
<dbReference type="EMBL" id="ANNX02000016">
    <property type="protein sequence ID" value="KYC43054.1"/>
    <property type="molecule type" value="Genomic_DNA"/>
</dbReference>
<dbReference type="OrthoDB" id="527514at2"/>
<dbReference type="Proteomes" id="UP000076925">
    <property type="component" value="Unassembled WGS sequence"/>
</dbReference>
<sequence>MLLSVNISKTPSSECLLKHWAERYTVDVSSLSKNPKFYGELVKAAWPEARALTTAKLLKTVLERTSYRAVIQAKSLYEYIPDMIDFQAEQRISQFAYKVYQTLLSFYQQQSGIAVTPRVKQMTSGSTEEVALVLSTIPSIEKLVNELEQLLLKYQDQHLITKDGRVLGFLTTLFNFTNQLLINQLTPVEKVLLCPYFKFLEEQVAVPWQRVCAAAAQHPLGSPALALVEQMFPIANEISSVVYCRLLQLLPNHHSLRGSLGHPEVAHSCLRDLDMFQAYLWLCVLEESLKPIEQELVPLCVMVMPSVGVEWEMTNQWKRQLVDEIENRVQPEQKPLLLNYTQGMESAFFAARQRLGHPSDIVIYVPE</sequence>
<dbReference type="AlphaFoldDB" id="A0A139XEC6"/>
<accession>A0A139XEC6</accession>
<evidence type="ECO:0000313" key="2">
    <source>
        <dbReference type="Proteomes" id="UP000076925"/>
    </source>
</evidence>
<proteinExistence type="predicted"/>
<keyword evidence="2" id="KW-1185">Reference proteome</keyword>
<dbReference type="RefSeq" id="WP_017745218.1">
    <property type="nucleotide sequence ID" value="NZ_KQ976354.1"/>
</dbReference>
<protein>
    <submittedName>
        <fullName evidence="1">Uncharacterized protein</fullName>
    </submittedName>
</protein>
<reference evidence="1 2" key="1">
    <citation type="journal article" date="2013" name="Genome Biol. Evol.">
        <title>Genomes of Stigonematalean cyanobacteria (subsection V) and the evolution of oxygenic photosynthesis from prokaryotes to plastids.</title>
        <authorList>
            <person name="Dagan T."/>
            <person name="Roettger M."/>
            <person name="Stucken K."/>
            <person name="Landan G."/>
            <person name="Koch R."/>
            <person name="Major P."/>
            <person name="Gould S.B."/>
            <person name="Goremykin V.V."/>
            <person name="Rippka R."/>
            <person name="Tandeau de Marsac N."/>
            <person name="Gugger M."/>
            <person name="Lockhart P.J."/>
            <person name="Allen J.F."/>
            <person name="Brune I."/>
            <person name="Maus I."/>
            <person name="Puhler A."/>
            <person name="Martin W.F."/>
        </authorList>
    </citation>
    <scope>NUCLEOTIDE SEQUENCE [LARGE SCALE GENOMIC DNA]</scope>
    <source>
        <strain evidence="1 2">PCC 7110</strain>
    </source>
</reference>
<organism evidence="1 2">
    <name type="scientific">Scytonema hofmannii PCC 7110</name>
    <dbReference type="NCBI Taxonomy" id="128403"/>
    <lineage>
        <taxon>Bacteria</taxon>
        <taxon>Bacillati</taxon>
        <taxon>Cyanobacteriota</taxon>
        <taxon>Cyanophyceae</taxon>
        <taxon>Nostocales</taxon>
        <taxon>Scytonemataceae</taxon>
        <taxon>Scytonema</taxon>
    </lineage>
</organism>
<name>A0A139XEC6_9CYAN</name>